<keyword evidence="2 8" id="KW-0813">Transport</keyword>
<comment type="subcellular location">
    <subcellularLocation>
        <location evidence="1">Cell membrane</location>
        <topology evidence="1">Multi-pass membrane protein</topology>
    </subcellularLocation>
    <subcellularLocation>
        <location evidence="8">Membrane</location>
        <topology evidence="8">Multi-pass membrane protein</topology>
    </subcellularLocation>
</comment>
<comment type="similarity">
    <text evidence="8">Belongs to the exbB/tolQ family.</text>
</comment>
<evidence type="ECO:0000256" key="1">
    <source>
        <dbReference type="ARBA" id="ARBA00004651"/>
    </source>
</evidence>
<proteinExistence type="inferred from homology"/>
<feature type="domain" description="MotA/TolQ/ExbB proton channel" evidence="10">
    <location>
        <begin position="105"/>
        <end position="210"/>
    </location>
</feature>
<comment type="caution">
    <text evidence="11">The sequence shown here is derived from an EMBL/GenBank/DDBJ whole genome shotgun (WGS) entry which is preliminary data.</text>
</comment>
<dbReference type="InterPro" id="IPR050790">
    <property type="entry name" value="ExbB/TolQ_transport"/>
</dbReference>
<evidence type="ECO:0000313" key="12">
    <source>
        <dbReference type="Proteomes" id="UP000306196"/>
    </source>
</evidence>
<protein>
    <submittedName>
        <fullName evidence="11">MotA/TolQ/ExbB proton channel family protein</fullName>
    </submittedName>
</protein>
<dbReference type="AlphaFoldDB" id="A0A5R8KIM6"/>
<keyword evidence="7 9" id="KW-0472">Membrane</keyword>
<gene>
    <name evidence="11" type="ORF">FEM03_05160</name>
</gene>
<feature type="transmembrane region" description="Helical" evidence="9">
    <location>
        <begin position="132"/>
        <end position="159"/>
    </location>
</feature>
<accession>A0A5R8KIM6</accession>
<keyword evidence="3" id="KW-1003">Cell membrane</keyword>
<keyword evidence="6 9" id="KW-1133">Transmembrane helix</keyword>
<keyword evidence="5 8" id="KW-0653">Protein transport</keyword>
<dbReference type="GO" id="GO:0005886">
    <property type="term" value="C:plasma membrane"/>
    <property type="evidence" value="ECO:0007669"/>
    <property type="project" value="UniProtKB-SubCell"/>
</dbReference>
<dbReference type="PANTHER" id="PTHR30625">
    <property type="entry name" value="PROTEIN TOLQ"/>
    <property type="match status" value="1"/>
</dbReference>
<dbReference type="InterPro" id="IPR002898">
    <property type="entry name" value="MotA_ExbB_proton_chnl"/>
</dbReference>
<dbReference type="RefSeq" id="WP_138085121.1">
    <property type="nucleotide sequence ID" value="NZ_VAUV01000003.1"/>
</dbReference>
<dbReference type="Proteomes" id="UP000306196">
    <property type="component" value="Unassembled WGS sequence"/>
</dbReference>
<evidence type="ECO:0000256" key="6">
    <source>
        <dbReference type="ARBA" id="ARBA00022989"/>
    </source>
</evidence>
<evidence type="ECO:0000256" key="8">
    <source>
        <dbReference type="RuleBase" id="RU004057"/>
    </source>
</evidence>
<dbReference type="GO" id="GO:0017038">
    <property type="term" value="P:protein import"/>
    <property type="evidence" value="ECO:0007669"/>
    <property type="project" value="TreeGrafter"/>
</dbReference>
<organism evidence="11 12">
    <name type="scientific">Phragmitibacter flavus</name>
    <dbReference type="NCBI Taxonomy" id="2576071"/>
    <lineage>
        <taxon>Bacteria</taxon>
        <taxon>Pseudomonadati</taxon>
        <taxon>Verrucomicrobiota</taxon>
        <taxon>Verrucomicrobiia</taxon>
        <taxon>Verrucomicrobiales</taxon>
        <taxon>Verrucomicrobiaceae</taxon>
        <taxon>Phragmitibacter</taxon>
    </lineage>
</organism>
<reference evidence="11 12" key="1">
    <citation type="submission" date="2019-05" db="EMBL/GenBank/DDBJ databases">
        <title>Verrucobacter flavum gen. nov., sp. nov. a new member of the family Verrucomicrobiaceae.</title>
        <authorList>
            <person name="Szuroczki S."/>
            <person name="Abbaszade G."/>
            <person name="Szabo A."/>
            <person name="Felfoldi T."/>
            <person name="Schumann P."/>
            <person name="Boka K."/>
            <person name="Keki Z."/>
            <person name="Toumi M."/>
            <person name="Toth E."/>
        </authorList>
    </citation>
    <scope>NUCLEOTIDE SEQUENCE [LARGE SCALE GENOMIC DNA]</scope>
    <source>
        <strain evidence="11 12">MG-N-17</strain>
    </source>
</reference>
<keyword evidence="4 9" id="KW-0812">Transmembrane</keyword>
<evidence type="ECO:0000256" key="3">
    <source>
        <dbReference type="ARBA" id="ARBA00022475"/>
    </source>
</evidence>
<evidence type="ECO:0000256" key="9">
    <source>
        <dbReference type="SAM" id="Phobius"/>
    </source>
</evidence>
<dbReference type="PANTHER" id="PTHR30625:SF15">
    <property type="entry name" value="BIOPOLYMER TRANSPORT PROTEIN EXBB"/>
    <property type="match status" value="1"/>
</dbReference>
<dbReference type="Pfam" id="PF01618">
    <property type="entry name" value="MotA_ExbB"/>
    <property type="match status" value="1"/>
</dbReference>
<evidence type="ECO:0000259" key="10">
    <source>
        <dbReference type="Pfam" id="PF01618"/>
    </source>
</evidence>
<dbReference type="EMBL" id="VAUV01000003">
    <property type="protein sequence ID" value="TLD72117.1"/>
    <property type="molecule type" value="Genomic_DNA"/>
</dbReference>
<dbReference type="OrthoDB" id="193629at2"/>
<evidence type="ECO:0000313" key="11">
    <source>
        <dbReference type="EMBL" id="TLD72117.1"/>
    </source>
</evidence>
<name>A0A5R8KIM6_9BACT</name>
<evidence type="ECO:0000256" key="7">
    <source>
        <dbReference type="ARBA" id="ARBA00023136"/>
    </source>
</evidence>
<evidence type="ECO:0000256" key="5">
    <source>
        <dbReference type="ARBA" id="ARBA00022927"/>
    </source>
</evidence>
<evidence type="ECO:0000256" key="4">
    <source>
        <dbReference type="ARBA" id="ARBA00022692"/>
    </source>
</evidence>
<feature type="transmembrane region" description="Helical" evidence="9">
    <location>
        <begin position="179"/>
        <end position="200"/>
    </location>
</feature>
<evidence type="ECO:0000256" key="2">
    <source>
        <dbReference type="ARBA" id="ARBA00022448"/>
    </source>
</evidence>
<sequence>MPISALLANTNAAATDGFSRMWHFLAGGGEVMILIVLCSIVSVTIIILKALQLRQHVLFPKRVIDDLNNIERYASRGDILPLQQRLERNPSVAAQLGLVAISGKYETREESTAACETAARGVMHRLEAGVPLLEVIVTVSPLLGLLGAVIGLVTVFSAFGGAETTAADTTQVARGIAEALHSTIAGLLVAIPTVIAHGYFTRRLDAIAVRSESLLRQAIHDFHRHFEVRPNSVVNTPATHK</sequence>
<feature type="transmembrane region" description="Helical" evidence="9">
    <location>
        <begin position="31"/>
        <end position="51"/>
    </location>
</feature>
<keyword evidence="12" id="KW-1185">Reference proteome</keyword>